<sequence length="347" mass="37366">MEEKSPLGRGSSRVMRSEKAARKRQLAEAFDVPLPNVDALHFGENSTASESLSDLLRRDPKWVIAIEERFKFMVLGKSKAGTGSSLRVHVFCPMLKEKRDAVWQIAERWKLGVHAAGWEPKRFVVVHVTPKSKPPARILGLKAGVPAIASQPLAYDPSIDMEPRLVVAMLDLPSDSDISALVLRFGGECELVWLNDKNALAVFVDPARAATALRRLEHGSAYHGAVSMPQSGGVQAPAAIGGSVWGAGRGGNPWKRAVAPEADSWGSDWPSGGDEGLPAWRRNEGNPPLLLSPNPWDALGAEAPQETAGESKGSCRVRASLHGEPSGVDLVDVGEGQEVDNWEEACE</sequence>
<dbReference type="Pfam" id="PF24435">
    <property type="entry name" value="RRM_NFXL1"/>
    <property type="match status" value="1"/>
</dbReference>
<accession>A0A835UJT9</accession>
<evidence type="ECO:0000313" key="4">
    <source>
        <dbReference type="Proteomes" id="UP000636800"/>
    </source>
</evidence>
<organism evidence="3 4">
    <name type="scientific">Vanilla planifolia</name>
    <name type="common">Vanilla</name>
    <dbReference type="NCBI Taxonomy" id="51239"/>
    <lineage>
        <taxon>Eukaryota</taxon>
        <taxon>Viridiplantae</taxon>
        <taxon>Streptophyta</taxon>
        <taxon>Embryophyta</taxon>
        <taxon>Tracheophyta</taxon>
        <taxon>Spermatophyta</taxon>
        <taxon>Magnoliopsida</taxon>
        <taxon>Liliopsida</taxon>
        <taxon>Asparagales</taxon>
        <taxon>Orchidaceae</taxon>
        <taxon>Vanilloideae</taxon>
        <taxon>Vanilleae</taxon>
        <taxon>Vanilla</taxon>
    </lineage>
</organism>
<feature type="region of interest" description="Disordered" evidence="1">
    <location>
        <begin position="1"/>
        <end position="20"/>
    </location>
</feature>
<name>A0A835UJT9_VANPL</name>
<keyword evidence="4" id="KW-1185">Reference proteome</keyword>
<feature type="domain" description="NFXL1 RRM-like" evidence="2">
    <location>
        <begin position="152"/>
        <end position="229"/>
    </location>
</feature>
<feature type="compositionally biased region" description="Acidic residues" evidence="1">
    <location>
        <begin position="335"/>
        <end position="347"/>
    </location>
</feature>
<evidence type="ECO:0000259" key="2">
    <source>
        <dbReference type="Pfam" id="PF24435"/>
    </source>
</evidence>
<dbReference type="OrthoDB" id="511285at2759"/>
<dbReference type="GO" id="GO:0000981">
    <property type="term" value="F:DNA-binding transcription factor activity, RNA polymerase II-specific"/>
    <property type="evidence" value="ECO:0007669"/>
    <property type="project" value="TreeGrafter"/>
</dbReference>
<dbReference type="EMBL" id="JADCNL010000010">
    <property type="protein sequence ID" value="KAG0464317.1"/>
    <property type="molecule type" value="Genomic_DNA"/>
</dbReference>
<dbReference type="Proteomes" id="UP000636800">
    <property type="component" value="Chromosome 10"/>
</dbReference>
<gene>
    <name evidence="3" type="ORF">HPP92_020386</name>
</gene>
<comment type="caution">
    <text evidence="3">The sequence shown here is derived from an EMBL/GenBank/DDBJ whole genome shotgun (WGS) entry which is preliminary data.</text>
</comment>
<proteinExistence type="predicted"/>
<dbReference type="InterPro" id="IPR056234">
    <property type="entry name" value="RRM_NFXL1"/>
</dbReference>
<protein>
    <recommendedName>
        <fullName evidence="2">NFXL1 RRM-like domain-containing protein</fullName>
    </recommendedName>
</protein>
<evidence type="ECO:0000256" key="1">
    <source>
        <dbReference type="SAM" id="MobiDB-lite"/>
    </source>
</evidence>
<dbReference type="PANTHER" id="PTHR12360:SF12">
    <property type="entry name" value="TRANSCRIPTIONAL REPRESSOR NF-X1"/>
    <property type="match status" value="1"/>
</dbReference>
<feature type="region of interest" description="Disordered" evidence="1">
    <location>
        <begin position="261"/>
        <end position="347"/>
    </location>
</feature>
<dbReference type="PANTHER" id="PTHR12360">
    <property type="entry name" value="NUCLEAR TRANSCRIPTION FACTOR, X-BOX BINDING 1 NFX1"/>
    <property type="match status" value="1"/>
</dbReference>
<dbReference type="GO" id="GO:0005634">
    <property type="term" value="C:nucleus"/>
    <property type="evidence" value="ECO:0007669"/>
    <property type="project" value="TreeGrafter"/>
</dbReference>
<reference evidence="3 4" key="1">
    <citation type="journal article" date="2020" name="Nat. Food">
        <title>A phased Vanilla planifolia genome enables genetic improvement of flavour and production.</title>
        <authorList>
            <person name="Hasing T."/>
            <person name="Tang H."/>
            <person name="Brym M."/>
            <person name="Khazi F."/>
            <person name="Huang T."/>
            <person name="Chambers A.H."/>
        </authorList>
    </citation>
    <scope>NUCLEOTIDE SEQUENCE [LARGE SCALE GENOMIC DNA]</scope>
    <source>
        <tissue evidence="3">Leaf</tissue>
    </source>
</reference>
<evidence type="ECO:0000313" key="3">
    <source>
        <dbReference type="EMBL" id="KAG0464317.1"/>
    </source>
</evidence>
<dbReference type="InterPro" id="IPR034078">
    <property type="entry name" value="NFX1_fam"/>
</dbReference>
<dbReference type="AlphaFoldDB" id="A0A835UJT9"/>
<dbReference type="GO" id="GO:0000977">
    <property type="term" value="F:RNA polymerase II transcription regulatory region sequence-specific DNA binding"/>
    <property type="evidence" value="ECO:0007669"/>
    <property type="project" value="TreeGrafter"/>
</dbReference>